<dbReference type="GeneID" id="38116518"/>
<keyword evidence="4" id="KW-0560">Oxidoreductase</keyword>
<evidence type="ECO:0000259" key="6">
    <source>
        <dbReference type="Pfam" id="PF07110"/>
    </source>
</evidence>
<comment type="similarity">
    <text evidence="1">Belongs to the tpcK family.</text>
</comment>
<proteinExistence type="inferred from homology"/>
<dbReference type="SUPFAM" id="SSF51905">
    <property type="entry name" value="FAD/NAD(P)-binding domain"/>
    <property type="match status" value="1"/>
</dbReference>
<name>A0A3D8RZ34_9EURO</name>
<dbReference type="STRING" id="1810919.A0A3D8RZ34"/>
<reference evidence="7 8" key="1">
    <citation type="journal article" date="2018" name="IMA Fungus">
        <title>IMA Genome-F 9: Draft genome sequence of Annulohypoxylon stygium, Aspergillus mulundensis, Berkeleyomyces basicola (syn. Thielaviopsis basicola), Ceratocystis smalleyi, two Cercospora beticola strains, Coleophoma cylindrospora, Fusarium fracticaudum, Phialophora cf. hyalina, and Morchella septimelata.</title>
        <authorList>
            <person name="Wingfield B.D."/>
            <person name="Bills G.F."/>
            <person name="Dong Y."/>
            <person name="Huang W."/>
            <person name="Nel W.J."/>
            <person name="Swalarsk-Parry B.S."/>
            <person name="Vaghefi N."/>
            <person name="Wilken P.M."/>
            <person name="An Z."/>
            <person name="de Beer Z.W."/>
            <person name="De Vos L."/>
            <person name="Chen L."/>
            <person name="Duong T.A."/>
            <person name="Gao Y."/>
            <person name="Hammerbacher A."/>
            <person name="Kikkert J.R."/>
            <person name="Li Y."/>
            <person name="Li H."/>
            <person name="Li K."/>
            <person name="Li Q."/>
            <person name="Liu X."/>
            <person name="Ma X."/>
            <person name="Naidoo K."/>
            <person name="Pethybridge S.J."/>
            <person name="Sun J."/>
            <person name="Steenkamp E.T."/>
            <person name="van der Nest M.A."/>
            <person name="van Wyk S."/>
            <person name="Wingfield M.J."/>
            <person name="Xiong C."/>
            <person name="Yue Q."/>
            <person name="Zhang X."/>
        </authorList>
    </citation>
    <scope>NUCLEOTIDE SEQUENCE [LARGE SCALE GENOMIC DNA]</scope>
    <source>
        <strain evidence="7 8">DSM 5745</strain>
    </source>
</reference>
<dbReference type="InterPro" id="IPR009799">
    <property type="entry name" value="EthD_dom"/>
</dbReference>
<dbReference type="PRINTS" id="PR00420">
    <property type="entry name" value="RNGMNOXGNASE"/>
</dbReference>
<dbReference type="InterPro" id="IPR036188">
    <property type="entry name" value="FAD/NAD-bd_sf"/>
</dbReference>
<keyword evidence="3" id="KW-0274">FAD</keyword>
<dbReference type="RefSeq" id="XP_026603996.1">
    <property type="nucleotide sequence ID" value="XM_026748164.1"/>
</dbReference>
<evidence type="ECO:0000313" key="7">
    <source>
        <dbReference type="EMBL" id="RDW79296.1"/>
    </source>
</evidence>
<gene>
    <name evidence="7" type="ORF">DSM5745_06148</name>
</gene>
<dbReference type="InterPro" id="IPR050641">
    <property type="entry name" value="RIFMO-like"/>
</dbReference>
<evidence type="ECO:0000313" key="8">
    <source>
        <dbReference type="Proteomes" id="UP000256690"/>
    </source>
</evidence>
<comment type="caution">
    <text evidence="7">The sequence shown here is derived from an EMBL/GenBank/DDBJ whole genome shotgun (WGS) entry which is preliminary data.</text>
</comment>
<dbReference type="GO" id="GO:0016709">
    <property type="term" value="F:oxidoreductase activity, acting on paired donors, with incorporation or reduction of molecular oxygen, NAD(P)H as one donor, and incorporation of one atom of oxygen"/>
    <property type="evidence" value="ECO:0007669"/>
    <property type="project" value="UniProtKB-ARBA"/>
</dbReference>
<dbReference type="Pfam" id="PF07110">
    <property type="entry name" value="EthD"/>
    <property type="match status" value="1"/>
</dbReference>
<dbReference type="EMBL" id="PVWQ01000006">
    <property type="protein sequence ID" value="RDW79296.1"/>
    <property type="molecule type" value="Genomic_DNA"/>
</dbReference>
<dbReference type="Pfam" id="PF01494">
    <property type="entry name" value="FAD_binding_3"/>
    <property type="match status" value="1"/>
</dbReference>
<feature type="domain" description="EthD" evidence="6">
    <location>
        <begin position="423"/>
        <end position="502"/>
    </location>
</feature>
<evidence type="ECO:0000256" key="4">
    <source>
        <dbReference type="ARBA" id="ARBA00023002"/>
    </source>
</evidence>
<keyword evidence="8" id="KW-1185">Reference proteome</keyword>
<dbReference type="Gene3D" id="3.50.50.60">
    <property type="entry name" value="FAD/NAD(P)-binding domain"/>
    <property type="match status" value="1"/>
</dbReference>
<dbReference type="PANTHER" id="PTHR43004">
    <property type="entry name" value="TRK SYSTEM POTASSIUM UPTAKE PROTEIN"/>
    <property type="match status" value="1"/>
</dbReference>
<dbReference type="GO" id="GO:0071949">
    <property type="term" value="F:FAD binding"/>
    <property type="evidence" value="ECO:0007669"/>
    <property type="project" value="InterPro"/>
</dbReference>
<feature type="domain" description="FAD-binding" evidence="5">
    <location>
        <begin position="7"/>
        <end position="351"/>
    </location>
</feature>
<evidence type="ECO:0000259" key="5">
    <source>
        <dbReference type="Pfam" id="PF01494"/>
    </source>
</evidence>
<dbReference type="PANTHER" id="PTHR43004:SF13">
    <property type="entry name" value="FAD-BINDING DOMAIN-CONTAINING PROTEIN-RELATED"/>
    <property type="match status" value="1"/>
</dbReference>
<dbReference type="OrthoDB" id="10016252at2759"/>
<sequence>MDAKSNPVAVIGAGPVGLFTALLLAQQGIKVIVHETGPGISQSPRAVAYFPAVLEEFSKAGILDAVIAAGEKNQDGCDWRNKNGDIIAGIDPPPGNPYYAVMLSQPEFCQVVLDALIQTGNAEINFRHTLRGFQQRDGLVEYDVENEAASQPLRYKCRYLVGADGGRSTVRQNLGIQLEGYTWESMLFVAVNFEYGLSELGWKAANFIVDPDDWGVVVKRGKGNSWRLATGILCPGAPTVKVNKLNEATINIVKDRLSRFLPGDTSRIEYQAIAPYVVHQRCASSFVQGNILLAGDAAHLNNPVGGLGLTTGILDAAHLAGSLRQVLKNGAPVELLTSYSETRRRVFRQTTNPITTANLRRLWSTTPEDVKERETFFEKLRDPKDVATPLQVGLVDFSLTSTSHTKFDTYHEVTWFISVTKRQDWDMDTFRHEYRTVHANMTRKGKEHGSPLRQYVQLSNNAQTMTMKGGVRADWDYVSCLTFPNLFLVHAGFQDPGYRATAGSHIFCRLDQQGCLTQEVARLRNDTGRTNDDGHRARALLFHERSSPTDEYSQEWLEARVDGLSGIVRAEMSITEYVLWRDITPRNLDYFFRETQFSAGSWHRYKAVEAFDFVDEDSVAAFLDRHGEVLASDRTGRITVVAGVPDNIL</sequence>
<accession>A0A3D8RZ34</accession>
<dbReference type="InterPro" id="IPR002938">
    <property type="entry name" value="FAD-bd"/>
</dbReference>
<protein>
    <submittedName>
        <fullName evidence="7">Uncharacterized protein</fullName>
    </submittedName>
</protein>
<dbReference type="Gene3D" id="3.30.9.10">
    <property type="entry name" value="D-Amino Acid Oxidase, subunit A, domain 2"/>
    <property type="match status" value="1"/>
</dbReference>
<keyword evidence="2" id="KW-0285">Flavoprotein</keyword>
<dbReference type="Proteomes" id="UP000256690">
    <property type="component" value="Unassembled WGS sequence"/>
</dbReference>
<evidence type="ECO:0000256" key="2">
    <source>
        <dbReference type="ARBA" id="ARBA00022630"/>
    </source>
</evidence>
<evidence type="ECO:0000256" key="3">
    <source>
        <dbReference type="ARBA" id="ARBA00022827"/>
    </source>
</evidence>
<organism evidence="7 8">
    <name type="scientific">Aspergillus mulundensis</name>
    <dbReference type="NCBI Taxonomy" id="1810919"/>
    <lineage>
        <taxon>Eukaryota</taxon>
        <taxon>Fungi</taxon>
        <taxon>Dikarya</taxon>
        <taxon>Ascomycota</taxon>
        <taxon>Pezizomycotina</taxon>
        <taxon>Eurotiomycetes</taxon>
        <taxon>Eurotiomycetidae</taxon>
        <taxon>Eurotiales</taxon>
        <taxon>Aspergillaceae</taxon>
        <taxon>Aspergillus</taxon>
        <taxon>Aspergillus subgen. Nidulantes</taxon>
    </lineage>
</organism>
<evidence type="ECO:0000256" key="1">
    <source>
        <dbReference type="ARBA" id="ARBA00005986"/>
    </source>
</evidence>
<dbReference type="AlphaFoldDB" id="A0A3D8RZ34"/>